<gene>
    <name evidence="1" type="ORF">S12H4_60473</name>
</gene>
<evidence type="ECO:0000313" key="1">
    <source>
        <dbReference type="EMBL" id="GAJ22880.1"/>
    </source>
</evidence>
<feature type="non-terminal residue" evidence="1">
    <location>
        <position position="103"/>
    </location>
</feature>
<dbReference type="AlphaFoldDB" id="X1W208"/>
<reference evidence="1" key="1">
    <citation type="journal article" date="2014" name="Front. Microbiol.">
        <title>High frequency of phylogenetically diverse reductive dehalogenase-homologous genes in deep subseafloor sedimentary metagenomes.</title>
        <authorList>
            <person name="Kawai M."/>
            <person name="Futagami T."/>
            <person name="Toyoda A."/>
            <person name="Takaki Y."/>
            <person name="Nishi S."/>
            <person name="Hori S."/>
            <person name="Arai W."/>
            <person name="Tsubouchi T."/>
            <person name="Morono Y."/>
            <person name="Uchiyama I."/>
            <person name="Ito T."/>
            <person name="Fujiyama A."/>
            <person name="Inagaki F."/>
            <person name="Takami H."/>
        </authorList>
    </citation>
    <scope>NUCLEOTIDE SEQUENCE</scope>
    <source>
        <strain evidence="1">Expedition CK06-06</strain>
    </source>
</reference>
<dbReference type="EMBL" id="BARW01039814">
    <property type="protein sequence ID" value="GAJ22880.1"/>
    <property type="molecule type" value="Genomic_DNA"/>
</dbReference>
<protein>
    <submittedName>
        <fullName evidence="1">Uncharacterized protein</fullName>
    </submittedName>
</protein>
<name>X1W208_9ZZZZ</name>
<proteinExistence type="predicted"/>
<comment type="caution">
    <text evidence="1">The sequence shown here is derived from an EMBL/GenBank/DDBJ whole genome shotgun (WGS) entry which is preliminary data.</text>
</comment>
<organism evidence="1">
    <name type="scientific">marine sediment metagenome</name>
    <dbReference type="NCBI Taxonomy" id="412755"/>
    <lineage>
        <taxon>unclassified sequences</taxon>
        <taxon>metagenomes</taxon>
        <taxon>ecological metagenomes</taxon>
    </lineage>
</organism>
<accession>X1W208</accession>
<sequence>MKDISLPLFLNLQEPLDIYVIDNEVLGCIRGDFRYNHYNRAFELLHNLFSSHVAQEGFPSSLNKHFQMNPFPRLLQPRKCLQGSDEFLGYKGLVFCLELQLSI</sequence>